<gene>
    <name evidence="1" type="ORF">NARC_10029</name>
</gene>
<reference evidence="1 2" key="1">
    <citation type="journal article" date="2019" name="Front. Microbiol.">
        <title>Ammonia Oxidation by the Arctic Terrestrial Thaumarchaeote Candidatus Nitrosocosmicus arcticus Is Stimulated by Increasing Temperatures.</title>
        <authorList>
            <person name="Alves R.J.E."/>
            <person name="Kerou M."/>
            <person name="Zappe A."/>
            <person name="Bittner R."/>
            <person name="Abby S.S."/>
            <person name="Schmidt H.A."/>
            <person name="Pfeifer K."/>
            <person name="Schleper C."/>
        </authorList>
    </citation>
    <scope>NUCLEOTIDE SEQUENCE [LARGE SCALE GENOMIC DNA]</scope>
    <source>
        <strain evidence="1 2">Kfb</strain>
    </source>
</reference>
<proteinExistence type="predicted"/>
<dbReference type="AlphaFoldDB" id="A0A557SYF5"/>
<dbReference type="Proteomes" id="UP000315289">
    <property type="component" value="Unassembled WGS sequence"/>
</dbReference>
<name>A0A557SYF5_9ARCH</name>
<sequence>MSFGDGVRAIPLPDNVGTYFGKVYFSDDKSNYQLTTIDRIVAYQK</sequence>
<accession>A0A557SYF5</accession>
<organism evidence="1 2">
    <name type="scientific">Candidatus Nitrosocosmicus arcticus</name>
    <dbReference type="NCBI Taxonomy" id="2035267"/>
    <lineage>
        <taxon>Archaea</taxon>
        <taxon>Nitrososphaerota</taxon>
        <taxon>Nitrososphaeria</taxon>
        <taxon>Nitrososphaerales</taxon>
        <taxon>Nitrososphaeraceae</taxon>
        <taxon>Candidatus Nitrosocosmicus</taxon>
    </lineage>
</organism>
<comment type="caution">
    <text evidence="1">The sequence shown here is derived from an EMBL/GenBank/DDBJ whole genome shotgun (WGS) entry which is preliminary data.</text>
</comment>
<protein>
    <submittedName>
        <fullName evidence="1">Uncharacterized protein</fullName>
    </submittedName>
</protein>
<dbReference type="EMBL" id="VOAH01000001">
    <property type="protein sequence ID" value="TVP41623.1"/>
    <property type="molecule type" value="Genomic_DNA"/>
</dbReference>
<evidence type="ECO:0000313" key="2">
    <source>
        <dbReference type="Proteomes" id="UP000315289"/>
    </source>
</evidence>
<keyword evidence="2" id="KW-1185">Reference proteome</keyword>
<evidence type="ECO:0000313" key="1">
    <source>
        <dbReference type="EMBL" id="TVP41623.1"/>
    </source>
</evidence>